<evidence type="ECO:0000256" key="6">
    <source>
        <dbReference type="SAM" id="Phobius"/>
    </source>
</evidence>
<reference evidence="8 9" key="1">
    <citation type="submission" date="2024-09" db="EMBL/GenBank/DDBJ databases">
        <title>Chromosome-scale assembly of Riccia fluitans.</title>
        <authorList>
            <person name="Paukszto L."/>
            <person name="Sawicki J."/>
            <person name="Karawczyk K."/>
            <person name="Piernik-Szablinska J."/>
            <person name="Szczecinska M."/>
            <person name="Mazdziarz M."/>
        </authorList>
    </citation>
    <scope>NUCLEOTIDE SEQUENCE [LARGE SCALE GENOMIC DNA]</scope>
    <source>
        <strain evidence="8">Rf_01</strain>
        <tissue evidence="8">Aerial parts of the thallus</tissue>
    </source>
</reference>
<dbReference type="PROSITE" id="PS50801">
    <property type="entry name" value="STAS"/>
    <property type="match status" value="1"/>
</dbReference>
<evidence type="ECO:0000256" key="3">
    <source>
        <dbReference type="ARBA" id="ARBA00022989"/>
    </source>
</evidence>
<dbReference type="PANTHER" id="PTHR11814">
    <property type="entry name" value="SULFATE TRANSPORTER"/>
    <property type="match status" value="1"/>
</dbReference>
<dbReference type="NCBIfam" id="TIGR00815">
    <property type="entry name" value="sulP"/>
    <property type="match status" value="1"/>
</dbReference>
<gene>
    <name evidence="8" type="ORF">R1flu_026533</name>
</gene>
<name>A0ABD1XGQ4_9MARC</name>
<dbReference type="Gene3D" id="3.30.750.24">
    <property type="entry name" value="STAS domain"/>
    <property type="match status" value="1"/>
</dbReference>
<sequence length="634" mass="69662">MSYASSLGDEESVQTRKLRPDEDLESRNVSATVSMATDRHLVHSVVVPPSSSVWSQFKEGVNDIFFADQPLRPYKEFQGSRRWLAYVYYAIPILDWLPKYKLEFLKGDLIAGFTITSLSVPQDLACARLANLPLVHGLYTSFVPPLIYAMLGSSRHMAIGPVALVSSLLGSMLRPEVDPEENPGDYLRLALTATFFAGLVQLGLGILRMGFLIDFLSHAGIVGFISGAAVSIALQQLRGLLGLRRFTTNTDIVSVMRSIFKNTDRWNWETICLGFFFLFLLIAIKKASQVRKKLFWMSAIAPLASVIVGTLLTFIARLDKRGVKIIGKIHTGVNPASFHDIFWSGHYVPAGFKIGMVTAFVGLTEAFAIGRTFAALSGYRIDGNKEMIAQGTMNIMGSWTSCYVATGSFAVSAVNYQSGCKTALSNIIMSIAILFTLLVLLPLFRYIPICILAAIIIQAVLSLIDLRAIYLVWRTDKVDFLVLSGAFLGVIFLSVEIGLLIAVGISFAKILLHVIRPHTALLGNIPEDEVVSTDGTPIQYLIIEMAPVMTIDTAGIHAFEEMYAVLQKKGIQLTISNPVGGVISTFKNAGFVDLLGQEWFFLSVSEGVQVCSMMMKRNQMLAMGKENSKFSENV</sequence>
<evidence type="ECO:0000259" key="7">
    <source>
        <dbReference type="PROSITE" id="PS50801"/>
    </source>
</evidence>
<feature type="transmembrane region" description="Helical" evidence="6">
    <location>
        <begin position="423"/>
        <end position="444"/>
    </location>
</feature>
<comment type="subcellular location">
    <subcellularLocation>
        <location evidence="1">Membrane</location>
        <topology evidence="1">Multi-pass membrane protein</topology>
    </subcellularLocation>
</comment>
<dbReference type="InterPro" id="IPR011547">
    <property type="entry name" value="SLC26A/SulP_dom"/>
</dbReference>
<dbReference type="InterPro" id="IPR036513">
    <property type="entry name" value="STAS_dom_sf"/>
</dbReference>
<evidence type="ECO:0000256" key="5">
    <source>
        <dbReference type="SAM" id="MobiDB-lite"/>
    </source>
</evidence>
<feature type="transmembrane region" description="Helical" evidence="6">
    <location>
        <begin position="219"/>
        <end position="237"/>
    </location>
</feature>
<proteinExistence type="predicted"/>
<feature type="transmembrane region" description="Helical" evidence="6">
    <location>
        <begin position="266"/>
        <end position="284"/>
    </location>
</feature>
<feature type="domain" description="STAS" evidence="7">
    <location>
        <begin position="489"/>
        <end position="611"/>
    </location>
</feature>
<dbReference type="CDD" id="cd07042">
    <property type="entry name" value="STAS_SulP_like_sulfate_transporter"/>
    <property type="match status" value="1"/>
</dbReference>
<evidence type="ECO:0000256" key="2">
    <source>
        <dbReference type="ARBA" id="ARBA00022692"/>
    </source>
</evidence>
<feature type="region of interest" description="Disordered" evidence="5">
    <location>
        <begin position="1"/>
        <end position="25"/>
    </location>
</feature>
<dbReference type="Proteomes" id="UP001605036">
    <property type="component" value="Unassembled WGS sequence"/>
</dbReference>
<dbReference type="InterPro" id="IPR001902">
    <property type="entry name" value="SLC26A/SulP_fam"/>
</dbReference>
<evidence type="ECO:0000256" key="4">
    <source>
        <dbReference type="ARBA" id="ARBA00023136"/>
    </source>
</evidence>
<keyword evidence="2 6" id="KW-0812">Transmembrane</keyword>
<feature type="transmembrane region" description="Helical" evidence="6">
    <location>
        <begin position="296"/>
        <end position="316"/>
    </location>
</feature>
<dbReference type="Pfam" id="PF01740">
    <property type="entry name" value="STAS"/>
    <property type="match status" value="1"/>
</dbReference>
<accession>A0ABD1XGQ4</accession>
<comment type="caution">
    <text evidence="8">The sequence shown here is derived from an EMBL/GenBank/DDBJ whole genome shotgun (WGS) entry which is preliminary data.</text>
</comment>
<evidence type="ECO:0000313" key="8">
    <source>
        <dbReference type="EMBL" id="KAL2607960.1"/>
    </source>
</evidence>
<dbReference type="SUPFAM" id="SSF52091">
    <property type="entry name" value="SpoIIaa-like"/>
    <property type="match status" value="1"/>
</dbReference>
<feature type="transmembrane region" description="Helical" evidence="6">
    <location>
        <begin position="395"/>
        <end position="417"/>
    </location>
</feature>
<evidence type="ECO:0000313" key="9">
    <source>
        <dbReference type="Proteomes" id="UP001605036"/>
    </source>
</evidence>
<dbReference type="InterPro" id="IPR002645">
    <property type="entry name" value="STAS_dom"/>
</dbReference>
<feature type="transmembrane region" description="Helical" evidence="6">
    <location>
        <begin position="451"/>
        <end position="473"/>
    </location>
</feature>
<dbReference type="GO" id="GO:0016020">
    <property type="term" value="C:membrane"/>
    <property type="evidence" value="ECO:0007669"/>
    <property type="project" value="UniProtKB-SubCell"/>
</dbReference>
<protein>
    <recommendedName>
        <fullName evidence="7">STAS domain-containing protein</fullName>
    </recommendedName>
</protein>
<feature type="transmembrane region" description="Helical" evidence="6">
    <location>
        <begin position="485"/>
        <end position="508"/>
    </location>
</feature>
<keyword evidence="9" id="KW-1185">Reference proteome</keyword>
<dbReference type="EMBL" id="JBHFFA010000008">
    <property type="protein sequence ID" value="KAL2607960.1"/>
    <property type="molecule type" value="Genomic_DNA"/>
</dbReference>
<dbReference type="AlphaFoldDB" id="A0ABD1XGQ4"/>
<dbReference type="Pfam" id="PF00916">
    <property type="entry name" value="Sulfate_transp"/>
    <property type="match status" value="1"/>
</dbReference>
<evidence type="ECO:0000256" key="1">
    <source>
        <dbReference type="ARBA" id="ARBA00004141"/>
    </source>
</evidence>
<keyword evidence="3 6" id="KW-1133">Transmembrane helix</keyword>
<organism evidence="8 9">
    <name type="scientific">Riccia fluitans</name>
    <dbReference type="NCBI Taxonomy" id="41844"/>
    <lineage>
        <taxon>Eukaryota</taxon>
        <taxon>Viridiplantae</taxon>
        <taxon>Streptophyta</taxon>
        <taxon>Embryophyta</taxon>
        <taxon>Marchantiophyta</taxon>
        <taxon>Marchantiopsida</taxon>
        <taxon>Marchantiidae</taxon>
        <taxon>Marchantiales</taxon>
        <taxon>Ricciaceae</taxon>
        <taxon>Riccia</taxon>
    </lineage>
</organism>
<keyword evidence="4 6" id="KW-0472">Membrane</keyword>